<dbReference type="Pfam" id="PF06985">
    <property type="entry name" value="HET"/>
    <property type="match status" value="1"/>
</dbReference>
<evidence type="ECO:0000313" key="2">
    <source>
        <dbReference type="EMBL" id="PGH11806.1"/>
    </source>
</evidence>
<comment type="caution">
    <text evidence="2">The sequence shown here is derived from an EMBL/GenBank/DDBJ whole genome shotgun (WGS) entry which is preliminary data.</text>
</comment>
<dbReference type="OrthoDB" id="2157530at2759"/>
<reference evidence="2 3" key="1">
    <citation type="submission" date="2017-10" db="EMBL/GenBank/DDBJ databases">
        <title>Comparative genomics in systemic dimorphic fungi from Ajellomycetaceae.</title>
        <authorList>
            <person name="Munoz J.F."/>
            <person name="Mcewen J.G."/>
            <person name="Clay O.K."/>
            <person name="Cuomo C.A."/>
        </authorList>
    </citation>
    <scope>NUCLEOTIDE SEQUENCE [LARGE SCALE GENOMIC DNA]</scope>
    <source>
        <strain evidence="2 3">UAMH7299</strain>
    </source>
</reference>
<dbReference type="PANTHER" id="PTHR24148:SF64">
    <property type="entry name" value="HETEROKARYON INCOMPATIBILITY DOMAIN-CONTAINING PROTEIN"/>
    <property type="match status" value="1"/>
</dbReference>
<accession>A0A2B7XRF2</accession>
<keyword evidence="3" id="KW-1185">Reference proteome</keyword>
<name>A0A2B7XRF2_POLH7</name>
<evidence type="ECO:0000259" key="1">
    <source>
        <dbReference type="Pfam" id="PF06985"/>
    </source>
</evidence>
<proteinExistence type="predicted"/>
<organism evidence="2 3">
    <name type="scientific">Polytolypa hystricis (strain UAMH7299)</name>
    <dbReference type="NCBI Taxonomy" id="1447883"/>
    <lineage>
        <taxon>Eukaryota</taxon>
        <taxon>Fungi</taxon>
        <taxon>Dikarya</taxon>
        <taxon>Ascomycota</taxon>
        <taxon>Pezizomycotina</taxon>
        <taxon>Eurotiomycetes</taxon>
        <taxon>Eurotiomycetidae</taxon>
        <taxon>Onygenales</taxon>
        <taxon>Onygenales incertae sedis</taxon>
        <taxon>Polytolypa</taxon>
    </lineage>
</organism>
<protein>
    <recommendedName>
        <fullName evidence="1">Heterokaryon incompatibility domain-containing protein</fullName>
    </recommendedName>
</protein>
<gene>
    <name evidence="2" type="ORF">AJ80_06964</name>
</gene>
<dbReference type="InterPro" id="IPR010730">
    <property type="entry name" value="HET"/>
</dbReference>
<dbReference type="AlphaFoldDB" id="A0A2B7XRF2"/>
<sequence length="771" mass="88648">MASKSPMKTGQNSKAPLEIRLLRLSPSRKDGLVHVNFESILLDPTFRRMGYDALSFTWADESGDCSMRFPVYIGPYWDISFVTRNCQQALQCAQHKNRKRLIWVDSLCIHQENLVEKGAQTRFLHAIYQRASWVVVYLGVASADSGIALDLLRKIAPQSARRRPNAMVSIDQASQNALQSLFQRPFFTRLWAVQEVLVARRLEILCGSSTVRMNQPFIPNSASLSISVPLVLSDRRSQNPLSYQSLLDLLLRFAAYECSDPRDKIFAVPAHRLHSAPKPNYRLPVRHVYILATQYICNELSDLDVITIAGMANRTLDIPSWVPDWSRHLIWRFPEDLFVPDLKDSSNVLYLADRLIVETPILKWEVDTTTEVLEVKAVKMCDISGTITRHDHGTSIIMVLGKLGNLIICLLDRTYEIGDDSIFLLKGCTRPVILRPHSKDGFYVFVSVCSLYIGPPPIEIEWCPPHPTSSSNQVKVPLFSEEEIEDVVGWNGRLNEICFDEDLSYVGDWCTPKISKVKVTAFSQFSATNIDMVEGALWDRWKEMKLNIGWMFLDQTALWLFLQHLIKENQEQNFGKSTIPFEELEKHGFNDCSITKFPETYKWDVCRLCWSFLKSPVPVLGASESAWNPMLDVMKKELNGIREWAKVTEQLMAVLEYMRLLLGEDWPDFPGSHRQEQWLSKWEIFCDTIELPEPQPQTKNNRETHGKQEESDCFWSWGEFEKCMGLRAMILDEEPPAWIDPRNSFNVDMGARIAMRFIGLELYDYKTINLL</sequence>
<feature type="domain" description="Heterokaryon incompatibility" evidence="1">
    <location>
        <begin position="51"/>
        <end position="195"/>
    </location>
</feature>
<evidence type="ECO:0000313" key="3">
    <source>
        <dbReference type="Proteomes" id="UP000224634"/>
    </source>
</evidence>
<dbReference type="PANTHER" id="PTHR24148">
    <property type="entry name" value="ANKYRIN REPEAT DOMAIN-CONTAINING PROTEIN 39 HOMOLOG-RELATED"/>
    <property type="match status" value="1"/>
</dbReference>
<dbReference type="STRING" id="1447883.A0A2B7XRF2"/>
<dbReference type="EMBL" id="PDNA01000127">
    <property type="protein sequence ID" value="PGH11806.1"/>
    <property type="molecule type" value="Genomic_DNA"/>
</dbReference>
<dbReference type="Proteomes" id="UP000224634">
    <property type="component" value="Unassembled WGS sequence"/>
</dbReference>
<dbReference type="InterPro" id="IPR052895">
    <property type="entry name" value="HetReg/Transcr_Mod"/>
</dbReference>